<dbReference type="Gene3D" id="3.30.70.1400">
    <property type="entry name" value="Aminomethyltransferase beta-barrel domains"/>
    <property type="match status" value="1"/>
</dbReference>
<dbReference type="NCBIfam" id="TIGR00528">
    <property type="entry name" value="gcvT"/>
    <property type="match status" value="1"/>
</dbReference>
<dbReference type="Pfam" id="PF01571">
    <property type="entry name" value="GCV_T"/>
    <property type="match status" value="1"/>
</dbReference>
<dbReference type="Gene3D" id="3.30.1360.120">
    <property type="entry name" value="Probable tRNA modification gtpase trme, domain 1"/>
    <property type="match status" value="1"/>
</dbReference>
<name>A0AAW5K4R2_9BACT</name>
<dbReference type="AlphaFoldDB" id="A0AAW5K4R2"/>
<dbReference type="GO" id="GO:0004047">
    <property type="term" value="F:aminomethyltransferase activity"/>
    <property type="evidence" value="ECO:0007669"/>
    <property type="project" value="UniProtKB-EC"/>
</dbReference>
<protein>
    <recommendedName>
        <fullName evidence="2">aminomethyltransferase</fullName>
        <ecNumber evidence="2">2.1.2.10</ecNumber>
    </recommendedName>
    <alternativeName>
        <fullName evidence="5">Glycine cleavage system T protein</fullName>
    </alternativeName>
</protein>
<evidence type="ECO:0000256" key="3">
    <source>
        <dbReference type="ARBA" id="ARBA00022576"/>
    </source>
</evidence>
<evidence type="ECO:0000313" key="10">
    <source>
        <dbReference type="EMBL" id="MCQ4813513.1"/>
    </source>
</evidence>
<dbReference type="EMBL" id="JANFYT010000006">
    <property type="protein sequence ID" value="MCQ4813513.1"/>
    <property type="molecule type" value="Genomic_DNA"/>
</dbReference>
<gene>
    <name evidence="10" type="primary">gcvT</name>
    <name evidence="10" type="ORF">NE630_03625</name>
</gene>
<evidence type="ECO:0000256" key="1">
    <source>
        <dbReference type="ARBA" id="ARBA00008609"/>
    </source>
</evidence>
<dbReference type="SUPFAM" id="SSF103025">
    <property type="entry name" value="Folate-binding domain"/>
    <property type="match status" value="1"/>
</dbReference>
<comment type="caution">
    <text evidence="10">The sequence shown here is derived from an EMBL/GenBank/DDBJ whole genome shotgun (WGS) entry which is preliminary data.</text>
</comment>
<dbReference type="InterPro" id="IPR027266">
    <property type="entry name" value="TrmE/GcvT-like"/>
</dbReference>
<dbReference type="GO" id="GO:0008483">
    <property type="term" value="F:transaminase activity"/>
    <property type="evidence" value="ECO:0007669"/>
    <property type="project" value="UniProtKB-KW"/>
</dbReference>
<dbReference type="Proteomes" id="UP001205919">
    <property type="component" value="Unassembled WGS sequence"/>
</dbReference>
<dbReference type="InterPro" id="IPR028896">
    <property type="entry name" value="GcvT/YgfZ/DmdA"/>
</dbReference>
<comment type="similarity">
    <text evidence="1">Belongs to the GcvT family.</text>
</comment>
<dbReference type="InterPro" id="IPR006223">
    <property type="entry name" value="GcvT"/>
</dbReference>
<dbReference type="SUPFAM" id="SSF101790">
    <property type="entry name" value="Aminomethyltransferase beta-barrel domain"/>
    <property type="match status" value="1"/>
</dbReference>
<comment type="catalytic activity">
    <reaction evidence="6">
        <text>N(6)-[(R)-S(8)-aminomethyldihydrolipoyl]-L-lysyl-[protein] + (6S)-5,6,7,8-tetrahydrofolate = N(6)-[(R)-dihydrolipoyl]-L-lysyl-[protein] + (6R)-5,10-methylene-5,6,7,8-tetrahydrofolate + NH4(+)</text>
        <dbReference type="Rhea" id="RHEA:16945"/>
        <dbReference type="Rhea" id="RHEA-COMP:10475"/>
        <dbReference type="Rhea" id="RHEA-COMP:10492"/>
        <dbReference type="ChEBI" id="CHEBI:15636"/>
        <dbReference type="ChEBI" id="CHEBI:28938"/>
        <dbReference type="ChEBI" id="CHEBI:57453"/>
        <dbReference type="ChEBI" id="CHEBI:83100"/>
        <dbReference type="ChEBI" id="CHEBI:83143"/>
        <dbReference type="EC" id="2.1.2.10"/>
    </reaction>
</comment>
<evidence type="ECO:0000256" key="5">
    <source>
        <dbReference type="ARBA" id="ARBA00031395"/>
    </source>
</evidence>
<dbReference type="PIRSF" id="PIRSF006487">
    <property type="entry name" value="GcvT"/>
    <property type="match status" value="1"/>
</dbReference>
<feature type="domain" description="GCVT N-terminal" evidence="8">
    <location>
        <begin position="7"/>
        <end position="259"/>
    </location>
</feature>
<keyword evidence="4 10" id="KW-0808">Transferase</keyword>
<accession>A0AAW5K4R2</accession>
<dbReference type="InterPro" id="IPR029043">
    <property type="entry name" value="GcvT/YgfZ_C"/>
</dbReference>
<dbReference type="NCBIfam" id="NF001567">
    <property type="entry name" value="PRK00389.1"/>
    <property type="match status" value="1"/>
</dbReference>
<evidence type="ECO:0000256" key="2">
    <source>
        <dbReference type="ARBA" id="ARBA00012616"/>
    </source>
</evidence>
<proteinExistence type="inferred from homology"/>
<keyword evidence="3" id="KW-0032">Aminotransferase</keyword>
<dbReference type="Pfam" id="PF08669">
    <property type="entry name" value="GCV_T_C"/>
    <property type="match status" value="1"/>
</dbReference>
<reference evidence="10 11" key="1">
    <citation type="submission" date="2022-06" db="EMBL/GenBank/DDBJ databases">
        <title>Isolation of gut microbiota from human fecal samples.</title>
        <authorList>
            <person name="Pamer E.G."/>
            <person name="Barat B."/>
            <person name="Waligurski E."/>
            <person name="Medina S."/>
            <person name="Paddock L."/>
            <person name="Mostad J."/>
        </authorList>
    </citation>
    <scope>NUCLEOTIDE SEQUENCE [LARGE SCALE GENOMIC DNA]</scope>
    <source>
        <strain evidence="10 11">DFI.9.90</strain>
    </source>
</reference>
<organism evidence="10 11">
    <name type="scientific">Cloacibacillus evryensis</name>
    <dbReference type="NCBI Taxonomy" id="508460"/>
    <lineage>
        <taxon>Bacteria</taxon>
        <taxon>Thermotogati</taxon>
        <taxon>Synergistota</taxon>
        <taxon>Synergistia</taxon>
        <taxon>Synergistales</taxon>
        <taxon>Synergistaceae</taxon>
        <taxon>Cloacibacillus</taxon>
    </lineage>
</organism>
<dbReference type="FunFam" id="3.30.70.1400:FF:000001">
    <property type="entry name" value="Aminomethyltransferase"/>
    <property type="match status" value="1"/>
</dbReference>
<dbReference type="GO" id="GO:0006546">
    <property type="term" value="P:glycine catabolic process"/>
    <property type="evidence" value="ECO:0007669"/>
    <property type="project" value="InterPro"/>
</dbReference>
<keyword evidence="11" id="KW-1185">Reference proteome</keyword>
<feature type="binding site" evidence="7">
    <location>
        <position position="196"/>
    </location>
    <ligand>
        <name>substrate</name>
    </ligand>
</feature>
<dbReference type="InterPro" id="IPR013977">
    <property type="entry name" value="GcvT_C"/>
</dbReference>
<evidence type="ECO:0000256" key="4">
    <source>
        <dbReference type="ARBA" id="ARBA00022679"/>
    </source>
</evidence>
<evidence type="ECO:0000256" key="6">
    <source>
        <dbReference type="ARBA" id="ARBA00047665"/>
    </source>
</evidence>
<evidence type="ECO:0000259" key="8">
    <source>
        <dbReference type="Pfam" id="PF01571"/>
    </source>
</evidence>
<feature type="domain" description="Aminomethyltransferase C-terminal" evidence="9">
    <location>
        <begin position="276"/>
        <end position="353"/>
    </location>
</feature>
<dbReference type="RefSeq" id="WP_256181533.1">
    <property type="nucleotide sequence ID" value="NZ_DBEWVB010000252.1"/>
</dbReference>
<evidence type="ECO:0000259" key="9">
    <source>
        <dbReference type="Pfam" id="PF08669"/>
    </source>
</evidence>
<dbReference type="PANTHER" id="PTHR43757">
    <property type="entry name" value="AMINOMETHYLTRANSFERASE"/>
    <property type="match status" value="1"/>
</dbReference>
<dbReference type="EC" id="2.1.2.10" evidence="2"/>
<dbReference type="PANTHER" id="PTHR43757:SF2">
    <property type="entry name" value="AMINOMETHYLTRANSFERASE, MITOCHONDRIAL"/>
    <property type="match status" value="1"/>
</dbReference>
<dbReference type="Gene3D" id="2.40.30.110">
    <property type="entry name" value="Aminomethyltransferase beta-barrel domains"/>
    <property type="match status" value="1"/>
</dbReference>
<evidence type="ECO:0000313" key="11">
    <source>
        <dbReference type="Proteomes" id="UP001205919"/>
    </source>
</evidence>
<dbReference type="Gene3D" id="4.10.1250.10">
    <property type="entry name" value="Aminomethyltransferase fragment"/>
    <property type="match status" value="1"/>
</dbReference>
<sequence>MEHKTALYDRHVELGGKMVPFAGYMLPVQFKKGILEEHMIVREHVGMFDCSHMGEARLDGPDALKNVNNLFSNSFDSMKDGSCRYSIMLYEDGGCIDDLIVYRRSQDSYYVIINASNAAKDVGWIRDHLIGDVKLTDMCDGYSQIAVQGPEALKMNSIISGSPLPEKYYTFTEHVIIAGVDCFISRTGYTGSFGYELFMPNEGAVAVWNALLEIGVEPCGLGSRDTLRTEAALPLYGHEITEVIDPLTAGLNFAVKMDKPDFIGKSGLVKRGTPTKKRVGIKVVGRGVIRDHQDVYDGDKLVGFVSSGTFMAWINASAGMAFVEPDIAVEGKRLEVDVRGRRVPVEVVPLPFYNTAREVPVLK</sequence>
<dbReference type="GO" id="GO:0005960">
    <property type="term" value="C:glycine cleavage complex"/>
    <property type="evidence" value="ECO:0007669"/>
    <property type="project" value="InterPro"/>
</dbReference>
<dbReference type="InterPro" id="IPR006222">
    <property type="entry name" value="GCVT_N"/>
</dbReference>
<evidence type="ECO:0000256" key="7">
    <source>
        <dbReference type="PIRSR" id="PIRSR006487-1"/>
    </source>
</evidence>